<protein>
    <submittedName>
        <fullName evidence="2">Uncharacterized protein</fullName>
    </submittedName>
</protein>
<dbReference type="Proteomes" id="UP000315995">
    <property type="component" value="Chromosome"/>
</dbReference>
<dbReference type="EMBL" id="CP041186">
    <property type="protein sequence ID" value="QDG49590.1"/>
    <property type="molecule type" value="Genomic_DNA"/>
</dbReference>
<dbReference type="OrthoDB" id="767859at2"/>
<keyword evidence="3" id="KW-1185">Reference proteome</keyword>
<dbReference type="RefSeq" id="WP_141196087.1">
    <property type="nucleotide sequence ID" value="NZ_CP041186.1"/>
</dbReference>
<evidence type="ECO:0000313" key="3">
    <source>
        <dbReference type="Proteomes" id="UP000315995"/>
    </source>
</evidence>
<feature type="chain" id="PRO_5030106082" evidence="1">
    <location>
        <begin position="22"/>
        <end position="153"/>
    </location>
</feature>
<organism evidence="2 3">
    <name type="scientific">Persicimonas caeni</name>
    <dbReference type="NCBI Taxonomy" id="2292766"/>
    <lineage>
        <taxon>Bacteria</taxon>
        <taxon>Deltaproteobacteria</taxon>
        <taxon>Bradymonadales</taxon>
        <taxon>Bradymonadaceae</taxon>
        <taxon>Persicimonas</taxon>
    </lineage>
</organism>
<feature type="signal peptide" evidence="1">
    <location>
        <begin position="1"/>
        <end position="21"/>
    </location>
</feature>
<proteinExistence type="predicted"/>
<dbReference type="AlphaFoldDB" id="A0A4Y6PMW8"/>
<accession>A0A4Y6PMW8</accession>
<evidence type="ECO:0000256" key="1">
    <source>
        <dbReference type="SAM" id="SignalP"/>
    </source>
</evidence>
<keyword evidence="1" id="KW-0732">Signal</keyword>
<accession>A0A5B8XZU1</accession>
<sequence length="153" mass="17111">MTHSSRIVSLFLVCLVVSAVATLAGAPAQTQEHNPSTFVTLVLHQKKAESLVAFKEQLKENGFQEAFPPEGVEIVSWTGSLGLGHVITLRLPTYKIPEVREVIEDRQWGDIEPKLYSSYDFEPFWKDIGGETNAGDEVHQEYTVNSRRMLIAP</sequence>
<gene>
    <name evidence="2" type="ORF">FIV42_02190</name>
</gene>
<reference evidence="2 3" key="1">
    <citation type="submission" date="2019-06" db="EMBL/GenBank/DDBJ databases">
        <title>Persicimonas caeni gen. nov., sp. nov., a predatory bacterium isolated from solar saltern.</title>
        <authorList>
            <person name="Wang S."/>
        </authorList>
    </citation>
    <scope>NUCLEOTIDE SEQUENCE [LARGE SCALE GENOMIC DNA]</scope>
    <source>
        <strain evidence="2 3">YN101</strain>
    </source>
</reference>
<name>A0A4Y6PMW8_PERCE</name>
<evidence type="ECO:0000313" key="2">
    <source>
        <dbReference type="EMBL" id="QDG49590.1"/>
    </source>
</evidence>